<dbReference type="Proteomes" id="UP001597180">
    <property type="component" value="Unassembled WGS sequence"/>
</dbReference>
<dbReference type="EC" id="1.-.-.-" evidence="3"/>
<accession>A0ABW3UFQ0</accession>
<proteinExistence type="inferred from homology"/>
<dbReference type="InterPro" id="IPR005025">
    <property type="entry name" value="FMN_Rdtase-like_dom"/>
</dbReference>
<sequence>MKITMIAGSNREGAASTMLLRYIERQLKSNGISVSFIDLYELPLPLFSPQSGELHPNAGMVVEEVISADGLVLATPEYHGSISGALKNALDYLQPSQVAGKTVLAVSSAGGPVGVGSLLHLQSIVRNLHCVNNPEWISTGGGYLSCDADGTPLDEDLKARIQSAVTSFVRLTRAIAPGITAAQG</sequence>
<reference evidence="4" key="1">
    <citation type="journal article" date="2019" name="Int. J. Syst. Evol. Microbiol.">
        <title>The Global Catalogue of Microorganisms (GCM) 10K type strain sequencing project: providing services to taxonomists for standard genome sequencing and annotation.</title>
        <authorList>
            <consortium name="The Broad Institute Genomics Platform"/>
            <consortium name="The Broad Institute Genome Sequencing Center for Infectious Disease"/>
            <person name="Wu L."/>
            <person name="Ma J."/>
        </authorList>
    </citation>
    <scope>NUCLEOTIDE SEQUENCE [LARGE SCALE GENOMIC DNA]</scope>
    <source>
        <strain evidence="4">CCUG 53270</strain>
    </source>
</reference>
<dbReference type="EMBL" id="JBHTLU010000004">
    <property type="protein sequence ID" value="MFD1218670.1"/>
    <property type="molecule type" value="Genomic_DNA"/>
</dbReference>
<dbReference type="SUPFAM" id="SSF52218">
    <property type="entry name" value="Flavoproteins"/>
    <property type="match status" value="1"/>
</dbReference>
<dbReference type="PANTHER" id="PTHR30543:SF21">
    <property type="entry name" value="NAD(P)H-DEPENDENT FMN REDUCTASE LOT6"/>
    <property type="match status" value="1"/>
</dbReference>
<name>A0ABW3UFQ0_9BACL</name>
<dbReference type="Gene3D" id="3.40.50.360">
    <property type="match status" value="1"/>
</dbReference>
<comment type="similarity">
    <text evidence="1">Belongs to the azoreductase type 2 family.</text>
</comment>
<organism evidence="3 4">
    <name type="scientific">Paenibacillus vulneris</name>
    <dbReference type="NCBI Taxonomy" id="1133364"/>
    <lineage>
        <taxon>Bacteria</taxon>
        <taxon>Bacillati</taxon>
        <taxon>Bacillota</taxon>
        <taxon>Bacilli</taxon>
        <taxon>Bacillales</taxon>
        <taxon>Paenibacillaceae</taxon>
        <taxon>Paenibacillus</taxon>
    </lineage>
</organism>
<evidence type="ECO:0000259" key="2">
    <source>
        <dbReference type="Pfam" id="PF03358"/>
    </source>
</evidence>
<evidence type="ECO:0000313" key="4">
    <source>
        <dbReference type="Proteomes" id="UP001597180"/>
    </source>
</evidence>
<keyword evidence="3" id="KW-0560">Oxidoreductase</keyword>
<dbReference type="GO" id="GO:0016491">
    <property type="term" value="F:oxidoreductase activity"/>
    <property type="evidence" value="ECO:0007669"/>
    <property type="project" value="UniProtKB-KW"/>
</dbReference>
<dbReference type="Pfam" id="PF03358">
    <property type="entry name" value="FMN_red"/>
    <property type="match status" value="1"/>
</dbReference>
<feature type="domain" description="NADPH-dependent FMN reductase-like" evidence="2">
    <location>
        <begin position="1"/>
        <end position="136"/>
    </location>
</feature>
<comment type="caution">
    <text evidence="3">The sequence shown here is derived from an EMBL/GenBank/DDBJ whole genome shotgun (WGS) entry which is preliminary data.</text>
</comment>
<protein>
    <submittedName>
        <fullName evidence="3">NADPH-dependent FMN reductase</fullName>
        <ecNumber evidence="3">1.-.-.-</ecNumber>
    </submittedName>
</protein>
<dbReference type="InterPro" id="IPR050712">
    <property type="entry name" value="NAD(P)H-dep_reductase"/>
</dbReference>
<keyword evidence="4" id="KW-1185">Reference proteome</keyword>
<dbReference type="RefSeq" id="WP_345586694.1">
    <property type="nucleotide sequence ID" value="NZ_BAABJG010000005.1"/>
</dbReference>
<gene>
    <name evidence="3" type="ORF">ACFQ4B_00950</name>
</gene>
<evidence type="ECO:0000313" key="3">
    <source>
        <dbReference type="EMBL" id="MFD1218670.1"/>
    </source>
</evidence>
<dbReference type="PANTHER" id="PTHR30543">
    <property type="entry name" value="CHROMATE REDUCTASE"/>
    <property type="match status" value="1"/>
</dbReference>
<evidence type="ECO:0000256" key="1">
    <source>
        <dbReference type="ARBA" id="ARBA00009428"/>
    </source>
</evidence>
<dbReference type="InterPro" id="IPR029039">
    <property type="entry name" value="Flavoprotein-like_sf"/>
</dbReference>